<protein>
    <recommendedName>
        <fullName evidence="2">histidine kinase</fullName>
        <ecNumber evidence="2">2.7.13.3</ecNumber>
    </recommendedName>
</protein>
<dbReference type="PROSITE" id="PS50113">
    <property type="entry name" value="PAC"/>
    <property type="match status" value="2"/>
</dbReference>
<evidence type="ECO:0000256" key="1">
    <source>
        <dbReference type="ARBA" id="ARBA00000085"/>
    </source>
</evidence>
<dbReference type="Pfam" id="PF08447">
    <property type="entry name" value="PAS_3"/>
    <property type="match status" value="2"/>
</dbReference>
<dbReference type="InterPro" id="IPR035965">
    <property type="entry name" value="PAS-like_dom_sf"/>
</dbReference>
<comment type="catalytic activity">
    <reaction evidence="1">
        <text>ATP + protein L-histidine = ADP + protein N-phospho-L-histidine.</text>
        <dbReference type="EC" id="2.7.13.3"/>
    </reaction>
</comment>
<dbReference type="Pfam" id="PF13426">
    <property type="entry name" value="PAS_9"/>
    <property type="match status" value="1"/>
</dbReference>
<dbReference type="Gene3D" id="3.30.450.20">
    <property type="entry name" value="PAS domain"/>
    <property type="match status" value="4"/>
</dbReference>
<dbReference type="GO" id="GO:0000155">
    <property type="term" value="F:phosphorelay sensor kinase activity"/>
    <property type="evidence" value="ECO:0007669"/>
    <property type="project" value="InterPro"/>
</dbReference>
<evidence type="ECO:0000313" key="9">
    <source>
        <dbReference type="Proteomes" id="UP000476411"/>
    </source>
</evidence>
<dbReference type="InterPro" id="IPR036097">
    <property type="entry name" value="HisK_dim/P_sf"/>
</dbReference>
<dbReference type="RefSeq" id="WP_162329895.1">
    <property type="nucleotide sequence ID" value="NZ_CP048113.1"/>
</dbReference>
<dbReference type="InterPro" id="IPR013655">
    <property type="entry name" value="PAS_fold_3"/>
</dbReference>
<sequence>MKTLLGLFNFSPVPMWIYDARNLHILAVNDAACRCYGYARDKFLAQTVDALWPGRNAGQGKEQLRHIAGSEHRHQDIVTHVTACGQLITVELASEIMPDWGAHARIMSALDVTERERAIEVEKQLRRSNERFNYASKASHEAIYDWDIVTDNIHWADGFCRVFGYPLDGRKYPVKSWIAMIHPDDRDAIEQLLESSLADQHCVYWNAHYRLRHALDGYLFVEETGYIIRDNTGKPLRIIGALRDITEQQQVAMALEASEKRYSDLFHLSPLPMWVYDLQTYRFLDVNKAAIALYGYSREEFLSMSITDIRRPEDREELMEMMRKNVRPQEYHSALVRHLEKSGEEIIVNVNGNSIPYGDAAARIVVAIDVTDKIRSREALANSERRFRRLIQEGSELITVLDEYRRIKYISPAGEHFLGMKAEHLLGTYAFASVHPEDVDELMDSFDKLDQEKRVEPEPFRIIDKKGEIHWVETIITDMRDDETIQGIITNSRDVTQRMLADAERMRYISEIEAHNARLEEITWTQAHLVRAPLARILGIVQLLSDKDTETTTRDTLISYLQVSATELDDIIRKIIEKSRASQQYP</sequence>
<dbReference type="Pfam" id="PF13188">
    <property type="entry name" value="PAS_8"/>
    <property type="match status" value="1"/>
</dbReference>
<dbReference type="InterPro" id="IPR052162">
    <property type="entry name" value="Sensor_kinase/Photoreceptor"/>
</dbReference>
<organism evidence="8 9">
    <name type="scientific">Chitinophaga agri</name>
    <dbReference type="NCBI Taxonomy" id="2703787"/>
    <lineage>
        <taxon>Bacteria</taxon>
        <taxon>Pseudomonadati</taxon>
        <taxon>Bacteroidota</taxon>
        <taxon>Chitinophagia</taxon>
        <taxon>Chitinophagales</taxon>
        <taxon>Chitinophagaceae</taxon>
        <taxon>Chitinophaga</taxon>
    </lineage>
</organism>
<evidence type="ECO:0000256" key="5">
    <source>
        <dbReference type="ARBA" id="ARBA00022777"/>
    </source>
</evidence>
<dbReference type="NCBIfam" id="TIGR00229">
    <property type="entry name" value="sensory_box"/>
    <property type="match status" value="4"/>
</dbReference>
<dbReference type="PANTHER" id="PTHR43304">
    <property type="entry name" value="PHYTOCHROME-LIKE PROTEIN CPH1"/>
    <property type="match status" value="1"/>
</dbReference>
<dbReference type="SUPFAM" id="SSF55785">
    <property type="entry name" value="PYP-like sensor domain (PAS domain)"/>
    <property type="match status" value="4"/>
</dbReference>
<feature type="domain" description="PAC" evidence="7">
    <location>
        <begin position="205"/>
        <end position="257"/>
    </location>
</feature>
<reference evidence="8 9" key="1">
    <citation type="submission" date="2020-01" db="EMBL/GenBank/DDBJ databases">
        <title>Complete genome sequence of Chitinophaga sp. H33E-04 isolated from quinoa roots.</title>
        <authorList>
            <person name="Weon H.-Y."/>
            <person name="Lee S.A."/>
        </authorList>
    </citation>
    <scope>NUCLEOTIDE SEQUENCE [LARGE SCALE GENOMIC DNA]</scope>
    <source>
        <strain evidence="8 9">H33E-04</strain>
    </source>
</reference>
<dbReference type="SMART" id="SM00086">
    <property type="entry name" value="PAC"/>
    <property type="match status" value="4"/>
</dbReference>
<evidence type="ECO:0000313" key="8">
    <source>
        <dbReference type="EMBL" id="QHS58190.1"/>
    </source>
</evidence>
<dbReference type="AlphaFoldDB" id="A0A6B9Z7J1"/>
<keyword evidence="9" id="KW-1185">Reference proteome</keyword>
<dbReference type="PANTHER" id="PTHR43304:SF1">
    <property type="entry name" value="PAC DOMAIN-CONTAINING PROTEIN"/>
    <property type="match status" value="1"/>
</dbReference>
<proteinExistence type="predicted"/>
<evidence type="ECO:0000256" key="3">
    <source>
        <dbReference type="ARBA" id="ARBA00022553"/>
    </source>
</evidence>
<name>A0A6B9Z7J1_9BACT</name>
<evidence type="ECO:0000256" key="2">
    <source>
        <dbReference type="ARBA" id="ARBA00012438"/>
    </source>
</evidence>
<dbReference type="KEGG" id="chih:GWR21_00840"/>
<dbReference type="Proteomes" id="UP000476411">
    <property type="component" value="Chromosome"/>
</dbReference>
<accession>A0A6B9Z7J1</accession>
<keyword evidence="4" id="KW-0808">Transferase</keyword>
<dbReference type="InterPro" id="IPR001610">
    <property type="entry name" value="PAC"/>
</dbReference>
<evidence type="ECO:0000259" key="7">
    <source>
        <dbReference type="PROSITE" id="PS50113"/>
    </source>
</evidence>
<gene>
    <name evidence="8" type="ORF">GWR21_00840</name>
</gene>
<dbReference type="CDD" id="cd00130">
    <property type="entry name" value="PAS"/>
    <property type="match status" value="4"/>
</dbReference>
<dbReference type="SMART" id="SM00091">
    <property type="entry name" value="PAS"/>
    <property type="match status" value="4"/>
</dbReference>
<evidence type="ECO:0000259" key="6">
    <source>
        <dbReference type="PROSITE" id="PS50112"/>
    </source>
</evidence>
<dbReference type="InterPro" id="IPR000014">
    <property type="entry name" value="PAS"/>
</dbReference>
<dbReference type="EMBL" id="CP048113">
    <property type="protein sequence ID" value="QHS58190.1"/>
    <property type="molecule type" value="Genomic_DNA"/>
</dbReference>
<feature type="domain" description="PAS" evidence="6">
    <location>
        <begin position="383"/>
        <end position="453"/>
    </location>
</feature>
<feature type="domain" description="PAC" evidence="7">
    <location>
        <begin position="456"/>
        <end position="507"/>
    </location>
</feature>
<keyword evidence="3" id="KW-0597">Phosphoprotein</keyword>
<dbReference type="SUPFAM" id="SSF47384">
    <property type="entry name" value="Homodimeric domain of signal transducing histidine kinase"/>
    <property type="match status" value="1"/>
</dbReference>
<dbReference type="EC" id="2.7.13.3" evidence="2"/>
<evidence type="ECO:0000256" key="4">
    <source>
        <dbReference type="ARBA" id="ARBA00022679"/>
    </source>
</evidence>
<dbReference type="PROSITE" id="PS50112">
    <property type="entry name" value="PAS"/>
    <property type="match status" value="2"/>
</dbReference>
<feature type="domain" description="PAS" evidence="6">
    <location>
        <begin position="258"/>
        <end position="329"/>
    </location>
</feature>
<dbReference type="InterPro" id="IPR000700">
    <property type="entry name" value="PAS-assoc_C"/>
</dbReference>
<keyword evidence="5" id="KW-0418">Kinase</keyword>